<gene>
    <name evidence="4" type="ORF">GGR42_001597</name>
</gene>
<comment type="caution">
    <text evidence="4">The sequence shown here is derived from an EMBL/GenBank/DDBJ whole genome shotgun (WGS) entry which is preliminary data.</text>
</comment>
<dbReference type="EMBL" id="JAATJJ010000001">
    <property type="protein sequence ID" value="NJB71135.1"/>
    <property type="molecule type" value="Genomic_DNA"/>
</dbReference>
<dbReference type="Proteomes" id="UP000590442">
    <property type="component" value="Unassembled WGS sequence"/>
</dbReference>
<dbReference type="NCBIfam" id="TIGR04183">
    <property type="entry name" value="Por_Secre_tail"/>
    <property type="match status" value="1"/>
</dbReference>
<evidence type="ECO:0000313" key="5">
    <source>
        <dbReference type="Proteomes" id="UP000590442"/>
    </source>
</evidence>
<evidence type="ECO:0000256" key="2">
    <source>
        <dbReference type="SAM" id="SignalP"/>
    </source>
</evidence>
<dbReference type="RefSeq" id="WP_167962615.1">
    <property type="nucleotide sequence ID" value="NZ_JAATJJ010000001.1"/>
</dbReference>
<keyword evidence="5" id="KW-1185">Reference proteome</keyword>
<evidence type="ECO:0000259" key="3">
    <source>
        <dbReference type="Pfam" id="PF18962"/>
    </source>
</evidence>
<sequence>MKQVYLLLFLLFTVAASAQDMAENDTVKIEEIPNFKLYPNPAFDDVVYITTERNGNKNIVIYDVFGEVVLRDKISSTVLNISKLSPGVYVLKVTEENKCMTRKLVVK</sequence>
<organism evidence="4 5">
    <name type="scientific">Saonia flava</name>
    <dbReference type="NCBI Taxonomy" id="523696"/>
    <lineage>
        <taxon>Bacteria</taxon>
        <taxon>Pseudomonadati</taxon>
        <taxon>Bacteroidota</taxon>
        <taxon>Flavobacteriia</taxon>
        <taxon>Flavobacteriales</taxon>
        <taxon>Flavobacteriaceae</taxon>
        <taxon>Saonia</taxon>
    </lineage>
</organism>
<feature type="domain" description="Secretion system C-terminal sorting" evidence="3">
    <location>
        <begin position="37"/>
        <end position="106"/>
    </location>
</feature>
<reference evidence="4 5" key="1">
    <citation type="submission" date="2020-03" db="EMBL/GenBank/DDBJ databases">
        <title>Genomic Encyclopedia of Type Strains, Phase IV (KMG-IV): sequencing the most valuable type-strain genomes for metagenomic binning, comparative biology and taxonomic classification.</title>
        <authorList>
            <person name="Goeker M."/>
        </authorList>
    </citation>
    <scope>NUCLEOTIDE SEQUENCE [LARGE SCALE GENOMIC DNA]</scope>
    <source>
        <strain evidence="4 5">DSM 29762</strain>
    </source>
</reference>
<protein>
    <recommendedName>
        <fullName evidence="3">Secretion system C-terminal sorting domain-containing protein</fullName>
    </recommendedName>
</protein>
<evidence type="ECO:0000256" key="1">
    <source>
        <dbReference type="ARBA" id="ARBA00022729"/>
    </source>
</evidence>
<dbReference type="AlphaFoldDB" id="A0A846QZP4"/>
<dbReference type="Pfam" id="PF18962">
    <property type="entry name" value="Por_Secre_tail"/>
    <property type="match status" value="1"/>
</dbReference>
<feature type="signal peptide" evidence="2">
    <location>
        <begin position="1"/>
        <end position="18"/>
    </location>
</feature>
<name>A0A846QZP4_9FLAO</name>
<feature type="chain" id="PRO_5032838364" description="Secretion system C-terminal sorting domain-containing protein" evidence="2">
    <location>
        <begin position="19"/>
        <end position="107"/>
    </location>
</feature>
<evidence type="ECO:0000313" key="4">
    <source>
        <dbReference type="EMBL" id="NJB71135.1"/>
    </source>
</evidence>
<accession>A0A846QZP4</accession>
<dbReference type="InterPro" id="IPR026444">
    <property type="entry name" value="Secre_tail"/>
</dbReference>
<keyword evidence="1 2" id="KW-0732">Signal</keyword>
<proteinExistence type="predicted"/>